<feature type="region of interest" description="Disordered" evidence="1">
    <location>
        <begin position="23"/>
        <end position="79"/>
    </location>
</feature>
<feature type="compositionally biased region" description="Polar residues" evidence="1">
    <location>
        <begin position="137"/>
        <end position="148"/>
    </location>
</feature>
<reference evidence="2" key="1">
    <citation type="submission" date="2022-11" db="EMBL/GenBank/DDBJ databases">
        <authorList>
            <person name="Petersen C."/>
        </authorList>
    </citation>
    <scope>NUCLEOTIDE SEQUENCE</scope>
    <source>
        <strain evidence="2">IBT 30069</strain>
    </source>
</reference>
<name>A0A9W9EVC1_9EURO</name>
<protein>
    <submittedName>
        <fullName evidence="2">Uncharacterized protein</fullName>
    </submittedName>
</protein>
<evidence type="ECO:0000313" key="3">
    <source>
        <dbReference type="Proteomes" id="UP001149165"/>
    </source>
</evidence>
<feature type="compositionally biased region" description="Low complexity" evidence="1">
    <location>
        <begin position="65"/>
        <end position="79"/>
    </location>
</feature>
<organism evidence="2 3">
    <name type="scientific">Penicillium angulare</name>
    <dbReference type="NCBI Taxonomy" id="116970"/>
    <lineage>
        <taxon>Eukaryota</taxon>
        <taxon>Fungi</taxon>
        <taxon>Dikarya</taxon>
        <taxon>Ascomycota</taxon>
        <taxon>Pezizomycotina</taxon>
        <taxon>Eurotiomycetes</taxon>
        <taxon>Eurotiomycetidae</taxon>
        <taxon>Eurotiales</taxon>
        <taxon>Aspergillaceae</taxon>
        <taxon>Penicillium</taxon>
    </lineage>
</organism>
<dbReference type="OrthoDB" id="4179406at2759"/>
<reference evidence="2" key="2">
    <citation type="journal article" date="2023" name="IMA Fungus">
        <title>Comparative genomic study of the Penicillium genus elucidates a diverse pangenome and 15 lateral gene transfer events.</title>
        <authorList>
            <person name="Petersen C."/>
            <person name="Sorensen T."/>
            <person name="Nielsen M.R."/>
            <person name="Sondergaard T.E."/>
            <person name="Sorensen J.L."/>
            <person name="Fitzpatrick D.A."/>
            <person name="Frisvad J.C."/>
            <person name="Nielsen K.L."/>
        </authorList>
    </citation>
    <scope>NUCLEOTIDE SEQUENCE</scope>
    <source>
        <strain evidence="2">IBT 30069</strain>
    </source>
</reference>
<proteinExistence type="predicted"/>
<evidence type="ECO:0000256" key="1">
    <source>
        <dbReference type="SAM" id="MobiDB-lite"/>
    </source>
</evidence>
<gene>
    <name evidence="2" type="ORF">N7456_012182</name>
</gene>
<keyword evidence="3" id="KW-1185">Reference proteome</keyword>
<dbReference type="Proteomes" id="UP001149165">
    <property type="component" value="Unassembled WGS sequence"/>
</dbReference>
<comment type="caution">
    <text evidence="2">The sequence shown here is derived from an EMBL/GenBank/DDBJ whole genome shotgun (WGS) entry which is preliminary data.</text>
</comment>
<feature type="region of interest" description="Disordered" evidence="1">
    <location>
        <begin position="425"/>
        <end position="453"/>
    </location>
</feature>
<dbReference type="EMBL" id="JAPQKH010000007">
    <property type="protein sequence ID" value="KAJ5088566.1"/>
    <property type="molecule type" value="Genomic_DNA"/>
</dbReference>
<feature type="compositionally biased region" description="Basic and acidic residues" evidence="1">
    <location>
        <begin position="435"/>
        <end position="452"/>
    </location>
</feature>
<sequence length="495" mass="53740">MSSQSRMPDGSVLGDSWIMASTASIKDKLPNQSPSTAKKGSYSPEEPASPSPQPRSSRKKTSAETTDSISSLTSSSSSWTISGPELVMPSIYEVPISEASWVAPGVRSKDQSTMKKRRKISQTHDKQQVPAIPQVQDAGSSTATPQTHTPSLIERLFTRYRDQVALRSIINALLIGLILHLLVLPEAVYQLQDLCHLPPVKSIYPNSCVQLKPQLRPFLPLSNPIVSPEQTISTAQKELESIFDITLQTLTPLAQILKESETMLSDLQDKLQITFPDAHNALDLEFQGSDQALRAAAWEFDSLRADLRSAIESLLSSPPTAESTGSISIARDTRLAAQLHRRAEYLDRLRAQIRSKADSLGARFSTLDDHLEAVDGIVAREERRGSLFASEGRIDGVGATGAGLHAMLHSLSSYASFGSRWSRSTGDGSSVGSDAHAHAHAHGDDQGNEHGRGQPLTTLALLRLAATHHRPVADSVSRLSRQLQGLQRGPLSPTW</sequence>
<feature type="compositionally biased region" description="Polar residues" evidence="1">
    <location>
        <begin position="23"/>
        <end position="38"/>
    </location>
</feature>
<feature type="region of interest" description="Disordered" evidence="1">
    <location>
        <begin position="104"/>
        <end position="148"/>
    </location>
</feature>
<evidence type="ECO:0000313" key="2">
    <source>
        <dbReference type="EMBL" id="KAJ5088566.1"/>
    </source>
</evidence>
<feature type="region of interest" description="Disordered" evidence="1">
    <location>
        <begin position="473"/>
        <end position="495"/>
    </location>
</feature>
<dbReference type="AlphaFoldDB" id="A0A9W9EVC1"/>
<accession>A0A9W9EVC1</accession>